<dbReference type="PROSITE" id="PS51318">
    <property type="entry name" value="TAT"/>
    <property type="match status" value="1"/>
</dbReference>
<protein>
    <submittedName>
        <fullName evidence="2">DUF839 domain-containing protein</fullName>
    </submittedName>
</protein>
<dbReference type="PANTHER" id="PTHR35399:SF2">
    <property type="entry name" value="DUF839 DOMAIN-CONTAINING PROTEIN"/>
    <property type="match status" value="1"/>
</dbReference>
<gene>
    <name evidence="2" type="ORF">GSU69_00410</name>
</gene>
<proteinExistence type="predicted"/>
<dbReference type="RefSeq" id="WP_159421726.1">
    <property type="nucleotide sequence ID" value="NZ_CP047180.1"/>
</dbReference>
<dbReference type="SUPFAM" id="SSF63829">
    <property type="entry name" value="Calcium-dependent phosphotriesterase"/>
    <property type="match status" value="1"/>
</dbReference>
<dbReference type="InterPro" id="IPR008557">
    <property type="entry name" value="PhoX"/>
</dbReference>
<dbReference type="PANTHER" id="PTHR35399">
    <property type="entry name" value="SLR8030 PROTEIN"/>
    <property type="match status" value="1"/>
</dbReference>
<evidence type="ECO:0000256" key="1">
    <source>
        <dbReference type="SAM" id="MobiDB-lite"/>
    </source>
</evidence>
<organism evidence="2 3">
    <name type="scientific">Rathayibacter festucae</name>
    <dbReference type="NCBI Taxonomy" id="110937"/>
    <lineage>
        <taxon>Bacteria</taxon>
        <taxon>Bacillati</taxon>
        <taxon>Actinomycetota</taxon>
        <taxon>Actinomycetes</taxon>
        <taxon>Micrococcales</taxon>
        <taxon>Microbacteriaceae</taxon>
        <taxon>Rathayibacter</taxon>
    </lineage>
</organism>
<sequence>MTDTARRPLLLPMAGHVRGKRSPVTCALKCANACSTAACNTSHNSSFRDIVARQISRRSALGLGLAGAVTVAVASAGGAPTAEAAVAGAAVGGSPLAFTPIAPVPYTVDEFTVPEGFAWQPIIRWGDPLFADSPAFDIRNQTESAQAAQFGYNNDYTDIVEIPGSKRLRALLVVNHEYTNESIMFPAAQLEAEPERVRAVGRAAHGLSVVELVRTAVDRPWSYVQGGEHNRRYLLDTPYEVTGAAAGSALLKTAADPTGRSVLGTLGNCSGGTTPWGTILSGEENFNGYFRATATSDAEKRYGLADAETARLWELDDPRFDARTPGYENEPNRFGWIVEFDPFEPESTPKKHTALGRLKHEGANVIVAPDGRVVAYQGDDERFDYLYKFVSKKRYLEGDRAHNKTLLEEGDLFVASFTGDSPVAEITGTGAVPSDGGFDGIGAWLPLVLDGASMIPGMSVEEVLVHTRMAADIAGATKMDRCEDVQPSLVSGRIYVACTNNSNRGTEGKEGPTEVNPRTENRDGHIVEIIEDGGDQTGRTFTWNLLMLCGDVAQGDTVYFSGFPVDQVSPISCPDNLAFDSVGNLWISTDGAPSGIGYNDGLFKVALEGAERGRVEQFLSVPRDAETCGPIVHDQDQHVFVAVQHPGEEGTFEAPSSYFPDFASAGVMAAGAVAAPRPTIVQILPASQLVTPTPTPTAGPTTAPTATPTAGPTAAPTTAPTAAPTAMPTAGPTAAPTAAPTAGPTAVPTVAPTGTPVPLPVGGGGGLASTGVESVGLVAGAAALLTAGAAALGLGARRRAAGTEAEPEA</sequence>
<evidence type="ECO:0000313" key="3">
    <source>
        <dbReference type="Proteomes" id="UP000464597"/>
    </source>
</evidence>
<accession>A0ABX6GUU8</accession>
<reference evidence="3" key="1">
    <citation type="submission" date="2019-12" db="EMBL/GenBank/DDBJ databases">
        <title>Complete and draft genome sequences of new strains and members of some known species of the genus Rathayibacter isolated from plants.</title>
        <authorList>
            <person name="Tarlachkov S.V."/>
            <person name="Starodumova I.P."/>
            <person name="Dorofeeva L.V."/>
            <person name="Prisyazhnaya N.V."/>
            <person name="Leyn S."/>
            <person name="Zlamal J."/>
            <person name="Elan M."/>
            <person name="Osterman A.L."/>
            <person name="Nadler S."/>
            <person name="Subbotin S.A."/>
            <person name="Evtushenko L.I."/>
        </authorList>
    </citation>
    <scope>NUCLEOTIDE SEQUENCE [LARGE SCALE GENOMIC DNA]</scope>
    <source>
        <strain evidence="3">VKM Ac-2802</strain>
    </source>
</reference>
<name>A0ABX6GUU8_9MICO</name>
<dbReference type="InterPro" id="IPR006311">
    <property type="entry name" value="TAT_signal"/>
</dbReference>
<dbReference type="EMBL" id="CP047180">
    <property type="protein sequence ID" value="QHC61315.1"/>
    <property type="molecule type" value="Genomic_DNA"/>
</dbReference>
<dbReference type="Pfam" id="PF05787">
    <property type="entry name" value="PhoX"/>
    <property type="match status" value="1"/>
</dbReference>
<keyword evidence="3" id="KW-1185">Reference proteome</keyword>
<evidence type="ECO:0000313" key="2">
    <source>
        <dbReference type="EMBL" id="QHC61315.1"/>
    </source>
</evidence>
<feature type="region of interest" description="Disordered" evidence="1">
    <location>
        <begin position="690"/>
        <end position="748"/>
    </location>
</feature>
<dbReference type="Proteomes" id="UP000464597">
    <property type="component" value="Chromosome"/>
</dbReference>